<dbReference type="OrthoDB" id="2362121at2759"/>
<dbReference type="EMBL" id="BQFW01000005">
    <property type="protein sequence ID" value="GJJ71367.1"/>
    <property type="molecule type" value="Genomic_DNA"/>
</dbReference>
<dbReference type="Pfam" id="PF12937">
    <property type="entry name" value="F-box-like"/>
    <property type="match status" value="1"/>
</dbReference>
<dbReference type="InterPro" id="IPR032675">
    <property type="entry name" value="LRR_dom_sf"/>
</dbReference>
<dbReference type="CDD" id="cd09917">
    <property type="entry name" value="F-box_SF"/>
    <property type="match status" value="1"/>
</dbReference>
<keyword evidence="3" id="KW-1185">Reference proteome</keyword>
<dbReference type="SUPFAM" id="SSF81383">
    <property type="entry name" value="F-box domain"/>
    <property type="match status" value="1"/>
</dbReference>
<dbReference type="InterPro" id="IPR036047">
    <property type="entry name" value="F-box-like_dom_sf"/>
</dbReference>
<evidence type="ECO:0000313" key="3">
    <source>
        <dbReference type="Proteomes" id="UP000827284"/>
    </source>
</evidence>
<reference evidence="2" key="2">
    <citation type="journal article" date="2022" name="Microbiol. Resour. Announc.">
        <title>Whole-Genome Sequence of Entomortierella parvispora E1425, a Mucoromycotan Fungus Associated with Burkholderiaceae-Related Endosymbiotic Bacteria.</title>
        <authorList>
            <person name="Herlambang A."/>
            <person name="Guo Y."/>
            <person name="Takashima Y."/>
            <person name="Narisawa K."/>
            <person name="Ohta H."/>
            <person name="Nishizawa T."/>
        </authorList>
    </citation>
    <scope>NUCLEOTIDE SEQUENCE</scope>
    <source>
        <strain evidence="2">E1425</strain>
    </source>
</reference>
<comment type="caution">
    <text evidence="2">The sequence shown here is derived from an EMBL/GenBank/DDBJ whole genome shotgun (WGS) entry which is preliminary data.</text>
</comment>
<name>A0A9P3H7B1_9FUNG</name>
<organism evidence="2 3">
    <name type="scientific">Entomortierella parvispora</name>
    <dbReference type="NCBI Taxonomy" id="205924"/>
    <lineage>
        <taxon>Eukaryota</taxon>
        <taxon>Fungi</taxon>
        <taxon>Fungi incertae sedis</taxon>
        <taxon>Mucoromycota</taxon>
        <taxon>Mortierellomycotina</taxon>
        <taxon>Mortierellomycetes</taxon>
        <taxon>Mortierellales</taxon>
        <taxon>Mortierellaceae</taxon>
        <taxon>Entomortierella</taxon>
    </lineage>
</organism>
<dbReference type="AlphaFoldDB" id="A0A9P3H7B1"/>
<dbReference type="Gene3D" id="3.80.10.10">
    <property type="entry name" value="Ribonuclease Inhibitor"/>
    <property type="match status" value="1"/>
</dbReference>
<dbReference type="InterPro" id="IPR001810">
    <property type="entry name" value="F-box_dom"/>
</dbReference>
<evidence type="ECO:0000259" key="1">
    <source>
        <dbReference type="Pfam" id="PF12937"/>
    </source>
</evidence>
<sequence>MARSPLNIPEIALHISLYLARDDYANCCLVCRDWNNIFGDLLYRKVEVFPFNRFWKNPSSESLISYGRSIRDLQFSGLIPLTLYSIPSCTRIEKLSVVSNWHDEWRLRFTAQMDHKSHSSSEDTASDLSLEEIQWKKLENEFWTPEFPDLVYIAIVDLMKQSAQCLHTVHLYNQSQLPVEFWTMIAETPLIRTLHVSRCHVQPSHMRAFWRACTTQIKTLVLHFSNLGIPLPNPSVRRVTAMFNVDHALDPLLACFPVNVLFKNMENLTLESLPTLSIETQVQMAIQCPSLRAFRWRPADKSPPVSVELQRWMAHYKACRFLESVDMNCTGTTDEALAAVLDGIAPATTLIMAWSSFGKDATMSLMCHHSETIRILHLYNCLEVTSLMILDILASCPALEQFMGDNILASDMVPKSALMNKNGEDEEQREKEKEEDWDTCEMEDWDTCEVEDLSRDFNNLWASDPSKDKDVEDVDSEDFGFMEGGTRNWVCLGIKTLKITFCLTPAEELQRKHDREQYFVLRQLTRLKKLEQLEMYPRQETFPVDGGGTMAGLDLRLRSRGGQLEALGKRLPDLKMLNLVICGEEDWSEQEVDWITRLSGLLWGCS</sequence>
<proteinExistence type="predicted"/>
<protein>
    <recommendedName>
        <fullName evidence="1">F-box domain-containing protein</fullName>
    </recommendedName>
</protein>
<evidence type="ECO:0000313" key="2">
    <source>
        <dbReference type="EMBL" id="GJJ71367.1"/>
    </source>
</evidence>
<reference evidence="2" key="1">
    <citation type="submission" date="2021-11" db="EMBL/GenBank/DDBJ databases">
        <authorList>
            <person name="Herlambang A."/>
            <person name="Guo Y."/>
            <person name="Takashima Y."/>
            <person name="Nishizawa T."/>
        </authorList>
    </citation>
    <scope>NUCLEOTIDE SEQUENCE</scope>
    <source>
        <strain evidence="2">E1425</strain>
    </source>
</reference>
<dbReference type="Proteomes" id="UP000827284">
    <property type="component" value="Unassembled WGS sequence"/>
</dbReference>
<feature type="domain" description="F-box" evidence="1">
    <location>
        <begin position="9"/>
        <end position="46"/>
    </location>
</feature>
<accession>A0A9P3H7B1</accession>
<dbReference type="SUPFAM" id="SSF52047">
    <property type="entry name" value="RNI-like"/>
    <property type="match status" value="1"/>
</dbReference>
<gene>
    <name evidence="2" type="ORF">EMPS_03717</name>
</gene>